<protein>
    <submittedName>
        <fullName evidence="7">High-affinity branched-chain amino acid transport ATP-binding protein LivF</fullName>
    </submittedName>
</protein>
<dbReference type="InterPro" id="IPR017871">
    <property type="entry name" value="ABC_transporter-like_CS"/>
</dbReference>
<evidence type="ECO:0000256" key="1">
    <source>
        <dbReference type="ARBA" id="ARBA00005417"/>
    </source>
</evidence>
<name>A0A0X8HCE5_9GAMM</name>
<dbReference type="PATRIC" id="fig|507626.3.peg.986"/>
<dbReference type="Pfam" id="PF00005">
    <property type="entry name" value="ABC_tran"/>
    <property type="match status" value="1"/>
</dbReference>
<dbReference type="PROSITE" id="PS00211">
    <property type="entry name" value="ABC_TRANSPORTER_1"/>
    <property type="match status" value="1"/>
</dbReference>
<dbReference type="GO" id="GO:0015658">
    <property type="term" value="F:branched-chain amino acid transmembrane transporter activity"/>
    <property type="evidence" value="ECO:0007669"/>
    <property type="project" value="TreeGrafter"/>
</dbReference>
<dbReference type="CDD" id="cd03224">
    <property type="entry name" value="ABC_TM1139_LivF_branched"/>
    <property type="match status" value="1"/>
</dbReference>
<dbReference type="PANTHER" id="PTHR43820:SF4">
    <property type="entry name" value="HIGH-AFFINITY BRANCHED-CHAIN AMINO ACID TRANSPORT ATP-BINDING PROTEIN LIVF"/>
    <property type="match status" value="1"/>
</dbReference>
<dbReference type="PANTHER" id="PTHR43820">
    <property type="entry name" value="HIGH-AFFINITY BRANCHED-CHAIN AMINO ACID TRANSPORT ATP-BINDING PROTEIN LIVF"/>
    <property type="match status" value="1"/>
</dbReference>
<dbReference type="GO" id="GO:0016887">
    <property type="term" value="F:ATP hydrolysis activity"/>
    <property type="evidence" value="ECO:0007669"/>
    <property type="project" value="InterPro"/>
</dbReference>
<evidence type="ECO:0000256" key="3">
    <source>
        <dbReference type="ARBA" id="ARBA00022741"/>
    </source>
</evidence>
<keyword evidence="5" id="KW-0029">Amino-acid transport</keyword>
<dbReference type="Proteomes" id="UP000063387">
    <property type="component" value="Chromosome"/>
</dbReference>
<keyword evidence="3" id="KW-0547">Nucleotide-binding</keyword>
<dbReference type="GO" id="GO:0015807">
    <property type="term" value="P:L-amino acid transport"/>
    <property type="evidence" value="ECO:0007669"/>
    <property type="project" value="TreeGrafter"/>
</dbReference>
<keyword evidence="8" id="KW-1185">Reference proteome</keyword>
<evidence type="ECO:0000256" key="2">
    <source>
        <dbReference type="ARBA" id="ARBA00022448"/>
    </source>
</evidence>
<reference evidence="7 8" key="1">
    <citation type="journal article" date="2016" name="Genome Announc.">
        <title>Draft Genome Sequence of 'Halomonas chromatireducens' Strain AGD 8-3, a Haloalkaliphilic Chromate- and Selenite-Reducing Gammaproteobacterium.</title>
        <authorList>
            <person name="Sharko F.S."/>
            <person name="Shapovalova A.A."/>
            <person name="Tsygankova S.V."/>
            <person name="Komova A.V."/>
            <person name="Boulygina E.S."/>
            <person name="Teslyuk A.B."/>
            <person name="Gotovtsev P.M."/>
            <person name="Namsaraev Z.B."/>
            <person name="Khijniak T.V."/>
            <person name="Nedoluzhko A.V."/>
            <person name="Vasilov R.G."/>
        </authorList>
    </citation>
    <scope>NUCLEOTIDE SEQUENCE [LARGE SCALE GENOMIC DNA]</scope>
    <source>
        <strain evidence="7 8">AGD 8-3</strain>
    </source>
</reference>
<comment type="similarity">
    <text evidence="1">Belongs to the ABC transporter superfamily.</text>
</comment>
<dbReference type="OrthoDB" id="9776369at2"/>
<dbReference type="EMBL" id="CP014226">
    <property type="protein sequence ID" value="AMD00073.1"/>
    <property type="molecule type" value="Genomic_DNA"/>
</dbReference>
<dbReference type="KEGG" id="hco:LOKO_00996"/>
<evidence type="ECO:0000313" key="7">
    <source>
        <dbReference type="EMBL" id="AMD00073.1"/>
    </source>
</evidence>
<dbReference type="AlphaFoldDB" id="A0A0X8HCE5"/>
<dbReference type="SMART" id="SM00382">
    <property type="entry name" value="AAA"/>
    <property type="match status" value="1"/>
</dbReference>
<dbReference type="InterPro" id="IPR003593">
    <property type="entry name" value="AAA+_ATPase"/>
</dbReference>
<dbReference type="InterPro" id="IPR003439">
    <property type="entry name" value="ABC_transporter-like_ATP-bd"/>
</dbReference>
<dbReference type="RefSeq" id="WP_066445840.1">
    <property type="nucleotide sequence ID" value="NZ_CP014226.1"/>
</dbReference>
<dbReference type="InterPro" id="IPR027417">
    <property type="entry name" value="P-loop_NTPase"/>
</dbReference>
<dbReference type="PROSITE" id="PS50893">
    <property type="entry name" value="ABC_TRANSPORTER_2"/>
    <property type="match status" value="1"/>
</dbReference>
<dbReference type="Gene3D" id="3.40.50.300">
    <property type="entry name" value="P-loop containing nucleotide triphosphate hydrolases"/>
    <property type="match status" value="1"/>
</dbReference>
<dbReference type="InterPro" id="IPR052156">
    <property type="entry name" value="BCAA_Transport_ATP-bd_LivF"/>
</dbReference>
<evidence type="ECO:0000256" key="4">
    <source>
        <dbReference type="ARBA" id="ARBA00022840"/>
    </source>
</evidence>
<sequence length="248" mass="27110">MTDAAAIHSSEPMLTPEPMLAIRDLHAWYGESHVLHGIDLEVPPGQVVTLLGRNGAGKSTTLKSIMGIVPRRRGSICLQGTETIGLRPFHIARHGVAFCPEDRGIYATLDVKEHLELPKQVDDGGFSTEQALDLFPNLRERLHSPGTKLSGGEQQMLAIARSLRTGAPLLLLDEPTEGLAPSIVEQIGDTIKKLKSQGYTILLVEQNLRFAMEVADQFYLIDHGQVAAHYDRDGIEKDIDALLARLGV</sequence>
<evidence type="ECO:0000256" key="5">
    <source>
        <dbReference type="ARBA" id="ARBA00022970"/>
    </source>
</evidence>
<proteinExistence type="inferred from homology"/>
<dbReference type="STRING" id="507626.LOKO_00996"/>
<dbReference type="SUPFAM" id="SSF52540">
    <property type="entry name" value="P-loop containing nucleoside triphosphate hydrolases"/>
    <property type="match status" value="1"/>
</dbReference>
<accession>A0A0X8HCE5</accession>
<feature type="domain" description="ABC transporter" evidence="6">
    <location>
        <begin position="20"/>
        <end position="248"/>
    </location>
</feature>
<organism evidence="7 8">
    <name type="scientific">Halomonas chromatireducens</name>
    <dbReference type="NCBI Taxonomy" id="507626"/>
    <lineage>
        <taxon>Bacteria</taxon>
        <taxon>Pseudomonadati</taxon>
        <taxon>Pseudomonadota</taxon>
        <taxon>Gammaproteobacteria</taxon>
        <taxon>Oceanospirillales</taxon>
        <taxon>Halomonadaceae</taxon>
        <taxon>Halomonas</taxon>
    </lineage>
</organism>
<gene>
    <name evidence="7" type="primary">livF_2</name>
    <name evidence="7" type="ORF">LOKO_00996</name>
</gene>
<keyword evidence="2" id="KW-0813">Transport</keyword>
<reference evidence="7 8" key="2">
    <citation type="submission" date="2016-02" db="EMBL/GenBank/DDBJ databases">
        <authorList>
            <person name="Wen L."/>
            <person name="He K."/>
            <person name="Yang H."/>
        </authorList>
    </citation>
    <scope>NUCLEOTIDE SEQUENCE [LARGE SCALE GENOMIC DNA]</scope>
    <source>
        <strain evidence="7 8">AGD 8-3</strain>
    </source>
</reference>
<keyword evidence="4 7" id="KW-0067">ATP-binding</keyword>
<evidence type="ECO:0000313" key="8">
    <source>
        <dbReference type="Proteomes" id="UP000063387"/>
    </source>
</evidence>
<evidence type="ECO:0000259" key="6">
    <source>
        <dbReference type="PROSITE" id="PS50893"/>
    </source>
</evidence>
<dbReference type="GO" id="GO:0005524">
    <property type="term" value="F:ATP binding"/>
    <property type="evidence" value="ECO:0007669"/>
    <property type="project" value="UniProtKB-KW"/>
</dbReference>